<evidence type="ECO:0000313" key="1">
    <source>
        <dbReference type="EMBL" id="MBK1867307.1"/>
    </source>
</evidence>
<comment type="caution">
    <text evidence="1">The sequence shown here is derived from an EMBL/GenBank/DDBJ whole genome shotgun (WGS) entry which is preliminary data.</text>
</comment>
<dbReference type="Proteomes" id="UP000616151">
    <property type="component" value="Unassembled WGS sequence"/>
</dbReference>
<dbReference type="EMBL" id="JAENHL010000007">
    <property type="protein sequence ID" value="MBK1867307.1"/>
    <property type="molecule type" value="Genomic_DNA"/>
</dbReference>
<sequence>MIDDLAERLRKLEERIERLERILGGDDVETPRARKLSAKEFLLTKNPKSEVQKVVALAFFLEHQEGVDVFNVSDLEAAFRSARERLPKNLNDAVNKNVARGFLMEASSKKDAKKAWQLTSTGERFVMEGMV</sequence>
<protein>
    <submittedName>
        <fullName evidence="1">Uncharacterized protein</fullName>
    </submittedName>
</protein>
<gene>
    <name evidence="1" type="ORF">JHL16_13205</name>
</gene>
<name>A0ACC5R3X2_9HYPH</name>
<accession>A0ACC5R3X2</accession>
<reference evidence="1" key="1">
    <citation type="submission" date="2021-01" db="EMBL/GenBank/DDBJ databases">
        <authorList>
            <person name="Sun Q."/>
        </authorList>
    </citation>
    <scope>NUCLEOTIDE SEQUENCE</scope>
    <source>
        <strain evidence="1">YIM B02566</strain>
    </source>
</reference>
<organism evidence="1 2">
    <name type="scientific">Taklimakanibacter albus</name>
    <dbReference type="NCBI Taxonomy" id="2800327"/>
    <lineage>
        <taxon>Bacteria</taxon>
        <taxon>Pseudomonadati</taxon>
        <taxon>Pseudomonadota</taxon>
        <taxon>Alphaproteobacteria</taxon>
        <taxon>Hyphomicrobiales</taxon>
        <taxon>Aestuariivirgaceae</taxon>
        <taxon>Taklimakanibacter</taxon>
    </lineage>
</organism>
<evidence type="ECO:0000313" key="2">
    <source>
        <dbReference type="Proteomes" id="UP000616151"/>
    </source>
</evidence>
<keyword evidence="2" id="KW-1185">Reference proteome</keyword>
<proteinExistence type="predicted"/>